<dbReference type="EMBL" id="AP021889">
    <property type="protein sequence ID" value="BBP45025.1"/>
    <property type="molecule type" value="Genomic_DNA"/>
</dbReference>
<sequence length="371" mass="43298">MGKMEGKWVWQGDRWAKFVVDNEQVMPYLLRAVRNVVPLVALSKELSVDKLAEFESQILLDETLSTSSIEKEYLDRDSVRSSIARHLGLPNAKQGDKRYESFTEVYFESIRTANQPLTERQLKKWHEMLFIEKPVLKPITIGDYRSDEMAVVSGHFGRNEIVHFKAPCCHHECVIEYMNQFFEWLNNGKDFSDYIRAAIAKFWFVTIHPFDDGNGRLSRIIAERCLAEADQTDIRLYSISTEIEQRKSEYYDILEASQKGSGDLTVWVVWFLKCIEAAARRSQVRLEKIKFATLFWDEHRQKVFNERQRKLLIRLLETSDFDDGIAKRKYKNLVSTSDATAARDLIELVEMGVLYSEGKGRSVKYYLSEKE</sequence>
<evidence type="ECO:0000313" key="4">
    <source>
        <dbReference type="EMBL" id="BBP45025.1"/>
    </source>
</evidence>
<dbReference type="Pfam" id="PF13776">
    <property type="entry name" value="DUF4172"/>
    <property type="match status" value="1"/>
</dbReference>
<accession>A0A6F8PSD1</accession>
<dbReference type="GO" id="GO:0051301">
    <property type="term" value="P:cell division"/>
    <property type="evidence" value="ECO:0007669"/>
    <property type="project" value="UniProtKB-KW"/>
</dbReference>
<keyword evidence="2" id="KW-0547">Nucleotide-binding</keyword>
<feature type="binding site" evidence="2">
    <location>
        <begin position="250"/>
        <end position="251"/>
    </location>
    <ligand>
        <name>ATP</name>
        <dbReference type="ChEBI" id="CHEBI:30616"/>
    </ligand>
</feature>
<evidence type="ECO:0000259" key="3">
    <source>
        <dbReference type="PROSITE" id="PS51459"/>
    </source>
</evidence>
<dbReference type="Pfam" id="PF02661">
    <property type="entry name" value="Fic"/>
    <property type="match status" value="1"/>
</dbReference>
<evidence type="ECO:0000256" key="1">
    <source>
        <dbReference type="PIRSR" id="PIRSR640198-1"/>
    </source>
</evidence>
<evidence type="ECO:0000313" key="5">
    <source>
        <dbReference type="Proteomes" id="UP000501726"/>
    </source>
</evidence>
<reference evidence="5" key="1">
    <citation type="submission" date="2019-11" db="EMBL/GenBank/DDBJ databases">
        <title>Isolation and characterization of two novel species in the genus Thiomicrorhabdus.</title>
        <authorList>
            <person name="Mochizuki J."/>
            <person name="Kojima H."/>
            <person name="Fukui M."/>
        </authorList>
    </citation>
    <scope>NUCLEOTIDE SEQUENCE [LARGE SCALE GENOMIC DNA]</scope>
    <source>
        <strain evidence="5">aks77</strain>
    </source>
</reference>
<keyword evidence="5" id="KW-1185">Reference proteome</keyword>
<dbReference type="InterPro" id="IPR040198">
    <property type="entry name" value="Fido_containing"/>
</dbReference>
<dbReference type="KEGG" id="tse:THMIRHAS_03980"/>
<dbReference type="InterPro" id="IPR025230">
    <property type="entry name" value="DUF4172"/>
</dbReference>
<dbReference type="AlphaFoldDB" id="A0A6F8PSD1"/>
<dbReference type="PROSITE" id="PS51459">
    <property type="entry name" value="FIDO"/>
    <property type="match status" value="1"/>
</dbReference>
<dbReference type="PANTHER" id="PTHR13504:SF33">
    <property type="entry name" value="FIC FAMILY PROTEIN"/>
    <property type="match status" value="1"/>
</dbReference>
<evidence type="ECO:0000256" key="2">
    <source>
        <dbReference type="PIRSR" id="PIRSR640198-2"/>
    </source>
</evidence>
<dbReference type="InterPro" id="IPR036597">
    <property type="entry name" value="Fido-like_dom_sf"/>
</dbReference>
<dbReference type="Gene3D" id="1.10.10.10">
    <property type="entry name" value="Winged helix-like DNA-binding domain superfamily/Winged helix DNA-binding domain"/>
    <property type="match status" value="1"/>
</dbReference>
<dbReference type="GO" id="GO:0005524">
    <property type="term" value="F:ATP binding"/>
    <property type="evidence" value="ECO:0007669"/>
    <property type="project" value="UniProtKB-KW"/>
</dbReference>
<proteinExistence type="predicted"/>
<dbReference type="PANTHER" id="PTHR13504">
    <property type="entry name" value="FIDO DOMAIN-CONTAINING PROTEIN DDB_G0283145"/>
    <property type="match status" value="1"/>
</dbReference>
<gene>
    <name evidence="4" type="ORF">THMIRHAS_03980</name>
</gene>
<feature type="binding site" evidence="2">
    <location>
        <begin position="212"/>
        <end position="219"/>
    </location>
    <ligand>
        <name>ATP</name>
        <dbReference type="ChEBI" id="CHEBI:30616"/>
    </ligand>
</feature>
<dbReference type="InterPro" id="IPR003812">
    <property type="entry name" value="Fido"/>
</dbReference>
<protein>
    <submittedName>
        <fullName evidence="4">Cell division protein Fic</fullName>
    </submittedName>
</protein>
<organism evidence="4 5">
    <name type="scientific">Thiosulfatimonas sediminis</name>
    <dbReference type="NCBI Taxonomy" id="2675054"/>
    <lineage>
        <taxon>Bacteria</taxon>
        <taxon>Pseudomonadati</taxon>
        <taxon>Pseudomonadota</taxon>
        <taxon>Gammaproteobacteria</taxon>
        <taxon>Thiotrichales</taxon>
        <taxon>Piscirickettsiaceae</taxon>
        <taxon>Thiosulfatimonas</taxon>
    </lineage>
</organism>
<keyword evidence="4" id="KW-0132">Cell division</keyword>
<keyword evidence="2" id="KW-0067">ATP-binding</keyword>
<dbReference type="Gene3D" id="1.10.3290.10">
    <property type="entry name" value="Fido-like domain"/>
    <property type="match status" value="1"/>
</dbReference>
<feature type="domain" description="Fido" evidence="3">
    <location>
        <begin position="117"/>
        <end position="273"/>
    </location>
</feature>
<dbReference type="SUPFAM" id="SSF140931">
    <property type="entry name" value="Fic-like"/>
    <property type="match status" value="1"/>
</dbReference>
<dbReference type="InterPro" id="IPR036388">
    <property type="entry name" value="WH-like_DNA-bd_sf"/>
</dbReference>
<keyword evidence="4" id="KW-0131">Cell cycle</keyword>
<feature type="active site" evidence="1">
    <location>
        <position position="208"/>
    </location>
</feature>
<dbReference type="Proteomes" id="UP000501726">
    <property type="component" value="Chromosome"/>
</dbReference>
<name>A0A6F8PSD1_9GAMM</name>